<organism evidence="2 3">
    <name type="scientific">Microtetraspora fusca</name>
    <dbReference type="NCBI Taxonomy" id="1997"/>
    <lineage>
        <taxon>Bacteria</taxon>
        <taxon>Bacillati</taxon>
        <taxon>Actinomycetota</taxon>
        <taxon>Actinomycetes</taxon>
        <taxon>Streptosporangiales</taxon>
        <taxon>Streptosporangiaceae</taxon>
        <taxon>Microtetraspora</taxon>
    </lineage>
</organism>
<keyword evidence="1" id="KW-0812">Transmembrane</keyword>
<evidence type="ECO:0000313" key="3">
    <source>
        <dbReference type="Proteomes" id="UP001602119"/>
    </source>
</evidence>
<dbReference type="EMBL" id="JBIAXI010000007">
    <property type="protein sequence ID" value="MFF4773898.1"/>
    <property type="molecule type" value="Genomic_DNA"/>
</dbReference>
<gene>
    <name evidence="2" type="ORF">ACFY05_13665</name>
</gene>
<comment type="caution">
    <text evidence="2">The sequence shown here is derived from an EMBL/GenBank/DDBJ whole genome shotgun (WGS) entry which is preliminary data.</text>
</comment>
<name>A0ABW6V3L5_MICFU</name>
<evidence type="ECO:0000313" key="2">
    <source>
        <dbReference type="EMBL" id="MFF4773898.1"/>
    </source>
</evidence>
<sequence length="227" mass="24319">MNETFEDRLLAELKTEIAARRQARPAPAGRRTIGRRFFAAAGVLGVAAATAVAVPVVIGSGTPAYALTKNPDGSINLKIHELRDPDQVEKDLADMGITADITYLPLGKWCGNLRVTPVKGDNFSLTPEEITSKDPAVKARMRERLESSPSYKAVEMRNGITIHPEYIKPGQIVMIQVAENPVEPTVDNPGVNWQVAGMLSAGPVKPCQVIDEPGAFEIGDATPPPGS</sequence>
<protein>
    <submittedName>
        <fullName evidence="2">Uncharacterized protein</fullName>
    </submittedName>
</protein>
<dbReference type="Proteomes" id="UP001602119">
    <property type="component" value="Unassembled WGS sequence"/>
</dbReference>
<evidence type="ECO:0000256" key="1">
    <source>
        <dbReference type="SAM" id="Phobius"/>
    </source>
</evidence>
<feature type="transmembrane region" description="Helical" evidence="1">
    <location>
        <begin position="37"/>
        <end position="58"/>
    </location>
</feature>
<keyword evidence="1" id="KW-1133">Transmembrane helix</keyword>
<reference evidence="2 3" key="1">
    <citation type="submission" date="2024-10" db="EMBL/GenBank/DDBJ databases">
        <title>The Natural Products Discovery Center: Release of the First 8490 Sequenced Strains for Exploring Actinobacteria Biosynthetic Diversity.</title>
        <authorList>
            <person name="Kalkreuter E."/>
            <person name="Kautsar S.A."/>
            <person name="Yang D."/>
            <person name="Bader C.D."/>
            <person name="Teijaro C.N."/>
            <person name="Fluegel L."/>
            <person name="Davis C.M."/>
            <person name="Simpson J.R."/>
            <person name="Lauterbach L."/>
            <person name="Steele A.D."/>
            <person name="Gui C."/>
            <person name="Meng S."/>
            <person name="Li G."/>
            <person name="Viehrig K."/>
            <person name="Ye F."/>
            <person name="Su P."/>
            <person name="Kiefer A.F."/>
            <person name="Nichols A."/>
            <person name="Cepeda A.J."/>
            <person name="Yan W."/>
            <person name="Fan B."/>
            <person name="Jiang Y."/>
            <person name="Adhikari A."/>
            <person name="Zheng C.-J."/>
            <person name="Schuster L."/>
            <person name="Cowan T.M."/>
            <person name="Smanski M.J."/>
            <person name="Chevrette M.G."/>
            <person name="De Carvalho L.P.S."/>
            <person name="Shen B."/>
        </authorList>
    </citation>
    <scope>NUCLEOTIDE SEQUENCE [LARGE SCALE GENOMIC DNA]</scope>
    <source>
        <strain evidence="2 3">NPDC001281</strain>
    </source>
</reference>
<keyword evidence="3" id="KW-1185">Reference proteome</keyword>
<keyword evidence="1" id="KW-0472">Membrane</keyword>
<proteinExistence type="predicted"/>
<dbReference type="RefSeq" id="WP_387342308.1">
    <property type="nucleotide sequence ID" value="NZ_JBIAXI010000007.1"/>
</dbReference>
<accession>A0ABW6V3L5</accession>